<evidence type="ECO:0000313" key="3">
    <source>
        <dbReference type="Proteomes" id="UP000183015"/>
    </source>
</evidence>
<evidence type="ECO:0000313" key="2">
    <source>
        <dbReference type="EMBL" id="SEK66205.1"/>
    </source>
</evidence>
<keyword evidence="3" id="KW-1185">Reference proteome</keyword>
<dbReference type="STRING" id="235985.SAMN05414137_10322"/>
<organism evidence="2 3">
    <name type="scientific">Streptacidiphilus jiangxiensis</name>
    <dbReference type="NCBI Taxonomy" id="235985"/>
    <lineage>
        <taxon>Bacteria</taxon>
        <taxon>Bacillati</taxon>
        <taxon>Actinomycetota</taxon>
        <taxon>Actinomycetes</taxon>
        <taxon>Kitasatosporales</taxon>
        <taxon>Streptomycetaceae</taxon>
        <taxon>Streptacidiphilus</taxon>
    </lineage>
</organism>
<reference evidence="3" key="1">
    <citation type="submission" date="2016-10" db="EMBL/GenBank/DDBJ databases">
        <authorList>
            <person name="Varghese N."/>
        </authorList>
    </citation>
    <scope>NUCLEOTIDE SEQUENCE [LARGE SCALE GENOMIC DNA]</scope>
    <source>
        <strain evidence="3">DSM 45096 / BCRC 16803 / CGMCC 4.1857 / CIP 109030 / JCM 12277 / KCTC 19219 / NBRC 100920 / 33214</strain>
    </source>
</reference>
<dbReference type="AlphaFoldDB" id="A0A1H7IZF1"/>
<dbReference type="Proteomes" id="UP000183015">
    <property type="component" value="Unassembled WGS sequence"/>
</dbReference>
<gene>
    <name evidence="2" type="ORF">SAMN05414137_10322</name>
</gene>
<proteinExistence type="predicted"/>
<dbReference type="eggNOG" id="COG0510">
    <property type="taxonomic scope" value="Bacteria"/>
</dbReference>
<dbReference type="EMBL" id="FOAZ01000003">
    <property type="protein sequence ID" value="SEK66205.1"/>
    <property type="molecule type" value="Genomic_DNA"/>
</dbReference>
<dbReference type="InterPro" id="IPR011009">
    <property type="entry name" value="Kinase-like_dom_sf"/>
</dbReference>
<protein>
    <submittedName>
        <fullName evidence="2">Phosphotransferase enzyme family protein</fullName>
    </submittedName>
</protein>
<dbReference type="InterPro" id="IPR002575">
    <property type="entry name" value="Aminoglycoside_PTrfase"/>
</dbReference>
<keyword evidence="2" id="KW-0808">Transferase</keyword>
<evidence type="ECO:0000259" key="1">
    <source>
        <dbReference type="Pfam" id="PF01636"/>
    </source>
</evidence>
<dbReference type="Gene3D" id="3.90.1200.10">
    <property type="match status" value="1"/>
</dbReference>
<name>A0A1H7IZF1_STRJI</name>
<dbReference type="OrthoDB" id="2570531at2"/>
<dbReference type="GO" id="GO:0016740">
    <property type="term" value="F:transferase activity"/>
    <property type="evidence" value="ECO:0007669"/>
    <property type="project" value="UniProtKB-KW"/>
</dbReference>
<sequence>MALMPPASRPAWEALSQVLRAAIEDRVGGRVSVVDYPSGGFTPGIAARLELDCGARVFIKGIALDDPASRMYRAEAAVGADLPVRVAPALLWAVEEANWLVLGFEDVSGSTPDLAPGSADLDGVLETVAALAPALTPCPAKEADAFAGLAGTLAGYWRRLEAQGVQGWDARHVAELTALDSEEVLVRATQGDTLLHCDLRADNMLVEAGRARVIDWSWFARGAAWVDVAFLLPQLILAGHRAPDADRLLAAAVPAWAQAPEEGVVAFAVAITGFWEWQQRSGPGGALGAYRGRAAAAGRAWVAHRMGWKEPASVPL</sequence>
<accession>A0A1H7IZF1</accession>
<dbReference type="Pfam" id="PF01636">
    <property type="entry name" value="APH"/>
    <property type="match status" value="1"/>
</dbReference>
<dbReference type="RefSeq" id="WP_063773248.1">
    <property type="nucleotide sequence ID" value="NZ_BBPN01000013.1"/>
</dbReference>
<dbReference type="SUPFAM" id="SSF56112">
    <property type="entry name" value="Protein kinase-like (PK-like)"/>
    <property type="match status" value="1"/>
</dbReference>
<feature type="domain" description="Aminoglycoside phosphotransferase" evidence="1">
    <location>
        <begin position="86"/>
        <end position="258"/>
    </location>
</feature>